<name>A0A250FA35_9FLAO</name>
<evidence type="ECO:0000259" key="3">
    <source>
        <dbReference type="Pfam" id="PF00535"/>
    </source>
</evidence>
<gene>
    <name evidence="4" type="ORF">CGC53_06335</name>
</gene>
<dbReference type="InterPro" id="IPR029044">
    <property type="entry name" value="Nucleotide-diphossugar_trans"/>
</dbReference>
<protein>
    <submittedName>
        <fullName evidence="4">Glycosyl transferase</fullName>
    </submittedName>
</protein>
<dbReference type="InterPro" id="IPR001173">
    <property type="entry name" value="Glyco_trans_2-like"/>
</dbReference>
<dbReference type="CDD" id="cd00761">
    <property type="entry name" value="Glyco_tranf_GTA_type"/>
    <property type="match status" value="1"/>
</dbReference>
<dbReference type="RefSeq" id="WP_095914055.1">
    <property type="nucleotide sequence ID" value="NZ_CAUUPF010000002.1"/>
</dbReference>
<dbReference type="EMBL" id="CP022384">
    <property type="protein sequence ID" value="ATA81992.1"/>
    <property type="molecule type" value="Genomic_DNA"/>
</dbReference>
<dbReference type="Pfam" id="PF00535">
    <property type="entry name" value="Glycos_transf_2"/>
    <property type="match status" value="1"/>
</dbReference>
<evidence type="ECO:0000313" key="5">
    <source>
        <dbReference type="Proteomes" id="UP000217276"/>
    </source>
</evidence>
<keyword evidence="1" id="KW-0328">Glycosyltransferase</keyword>
<keyword evidence="5" id="KW-1185">Reference proteome</keyword>
<dbReference type="SUPFAM" id="SSF53448">
    <property type="entry name" value="Nucleotide-diphospho-sugar transferases"/>
    <property type="match status" value="1"/>
</dbReference>
<feature type="domain" description="Glycosyltransferase 2-like" evidence="3">
    <location>
        <begin position="8"/>
        <end position="173"/>
    </location>
</feature>
<evidence type="ECO:0000256" key="2">
    <source>
        <dbReference type="ARBA" id="ARBA00022679"/>
    </source>
</evidence>
<evidence type="ECO:0000256" key="1">
    <source>
        <dbReference type="ARBA" id="ARBA00022676"/>
    </source>
</evidence>
<organism evidence="4 5">
    <name type="scientific">Capnocytophaga leadbetteri</name>
    <dbReference type="NCBI Taxonomy" id="327575"/>
    <lineage>
        <taxon>Bacteria</taxon>
        <taxon>Pseudomonadati</taxon>
        <taxon>Bacteroidota</taxon>
        <taxon>Flavobacteriia</taxon>
        <taxon>Flavobacteriales</taxon>
        <taxon>Flavobacteriaceae</taxon>
        <taxon>Capnocytophaga</taxon>
    </lineage>
</organism>
<sequence>MSDKLLTITVPVYNTEEYLPKCLDSLIIDEYMDILEILIVIDGSPDNSLAIAQEYAQKYPNTFIVINKENGGHSSAINKGLELATGKYFKLLDSDDWFDKDSFKVFIENLQSLDIDLVMTDYVVEYVSQNKQELVGLEISENTIYSINQVDITKIPNFLAMHRIAYRTSLFKEVNFKLPEKTFYTDVLYAHLPFFKTNSFVYYKLPLYRYYVGREGQSMNLTNLFRNKTHLYLVFSILYKNYLLYKDDMSINKKEYFLNFIEKYNLYIFGILLRQSYKIAEEDIKNRKIFLKQEIIESDIYNSLKSKIILKTPFFLLKSFVTIINVVRGK</sequence>
<dbReference type="AlphaFoldDB" id="A0A250FA35"/>
<dbReference type="PANTHER" id="PTHR22916">
    <property type="entry name" value="GLYCOSYLTRANSFERASE"/>
    <property type="match status" value="1"/>
</dbReference>
<reference evidence="5" key="1">
    <citation type="submission" date="2017-06" db="EMBL/GenBank/DDBJ databases">
        <title>Capnocytophaga spp. assemblies.</title>
        <authorList>
            <person name="Gulvik C.A."/>
        </authorList>
    </citation>
    <scope>NUCLEOTIDE SEQUENCE [LARGE SCALE GENOMIC DNA]</scope>
    <source>
        <strain evidence="5">H6253</strain>
    </source>
</reference>
<dbReference type="PANTHER" id="PTHR22916:SF51">
    <property type="entry name" value="GLYCOSYLTRANSFERASE EPSH-RELATED"/>
    <property type="match status" value="1"/>
</dbReference>
<dbReference type="Gene3D" id="3.90.550.10">
    <property type="entry name" value="Spore Coat Polysaccharide Biosynthesis Protein SpsA, Chain A"/>
    <property type="match status" value="1"/>
</dbReference>
<dbReference type="GO" id="GO:0016758">
    <property type="term" value="F:hexosyltransferase activity"/>
    <property type="evidence" value="ECO:0007669"/>
    <property type="project" value="UniProtKB-ARBA"/>
</dbReference>
<dbReference type="Proteomes" id="UP000217276">
    <property type="component" value="Chromosome"/>
</dbReference>
<keyword evidence="2 4" id="KW-0808">Transferase</keyword>
<evidence type="ECO:0000313" key="4">
    <source>
        <dbReference type="EMBL" id="ATA81992.1"/>
    </source>
</evidence>
<dbReference type="KEGG" id="clk:CGC53_06335"/>
<proteinExistence type="predicted"/>
<accession>A0A250FA35</accession>